<name>M5DUD8_9GAMM</name>
<dbReference type="PANTHER" id="PTHR30308:SF2">
    <property type="entry name" value="SSRA-BINDING PROTEIN"/>
    <property type="match status" value="1"/>
</dbReference>
<organism evidence="5 6">
    <name type="scientific">Thalassolituus oleivorans MIL-1</name>
    <dbReference type="NCBI Taxonomy" id="1298593"/>
    <lineage>
        <taxon>Bacteria</taxon>
        <taxon>Pseudomonadati</taxon>
        <taxon>Pseudomonadota</taxon>
        <taxon>Gammaproteobacteria</taxon>
        <taxon>Oceanospirillales</taxon>
        <taxon>Oceanospirillaceae</taxon>
        <taxon>Thalassolituus</taxon>
    </lineage>
</organism>
<dbReference type="STRING" id="187493.CN03_04610"/>
<dbReference type="SUPFAM" id="SSF74982">
    <property type="entry name" value="Small protein B (SmpB)"/>
    <property type="match status" value="1"/>
</dbReference>
<reference evidence="5 6" key="1">
    <citation type="journal article" date="2013" name="Genome Announc.">
        <title>Genome Sequence of Thalassolituus oleivorans MIL-1 (DSM 14913T).</title>
        <authorList>
            <person name="Golyshin P.N."/>
            <person name="Werner J."/>
            <person name="Chernikova T.N."/>
            <person name="Tran H."/>
            <person name="Ferrer M."/>
            <person name="Yakimov M.M."/>
            <person name="Teeling H."/>
            <person name="Golyshina O.V."/>
        </authorList>
    </citation>
    <scope>NUCLEOTIDE SEQUENCE [LARGE SCALE GENOMIC DNA]</scope>
    <source>
        <strain evidence="5 6">MIL-1</strain>
    </source>
</reference>
<evidence type="ECO:0000313" key="6">
    <source>
        <dbReference type="Proteomes" id="UP000011866"/>
    </source>
</evidence>
<dbReference type="InterPro" id="IPR000037">
    <property type="entry name" value="SsrA-bd_prot"/>
</dbReference>
<dbReference type="EMBL" id="HF680312">
    <property type="protein sequence ID" value="CCU73144.1"/>
    <property type="molecule type" value="Genomic_DNA"/>
</dbReference>
<dbReference type="AlphaFoldDB" id="M5DUD8"/>
<keyword evidence="6" id="KW-1185">Reference proteome</keyword>
<dbReference type="GO" id="GO:0005829">
    <property type="term" value="C:cytosol"/>
    <property type="evidence" value="ECO:0007669"/>
    <property type="project" value="TreeGrafter"/>
</dbReference>
<dbReference type="PATRIC" id="fig|1298593.3.peg.2653"/>
<dbReference type="Pfam" id="PF01668">
    <property type="entry name" value="SmpB"/>
    <property type="match status" value="1"/>
</dbReference>
<dbReference type="InterPro" id="IPR023620">
    <property type="entry name" value="SmpB"/>
</dbReference>
<accession>M5DUD8</accession>
<sequence>MRVLSGIYPLRSRAQATYCPFTTVSVIISAMSTNKKPKSGGGTIAQNKKARHDYFLEDKLEVGLVLTGWEVKSLREGKCQLVDSFVQIHNGEAWLHGALISPLQQASTHIVTEPRRERKLLMHRREIDRLVQKIQAKGYTCVCTAIYWKGPNIKAEIALAKGKQSHDKRDSSKDRDWAKQKERIMKHSVR</sequence>
<evidence type="ECO:0000256" key="1">
    <source>
        <dbReference type="ARBA" id="ARBA00022490"/>
    </source>
</evidence>
<dbReference type="Proteomes" id="UP000011866">
    <property type="component" value="Chromosome"/>
</dbReference>
<dbReference type="PANTHER" id="PTHR30308">
    <property type="entry name" value="TMRNA-BINDING COMPONENT OF TRANS-TRANSLATION TAGGING COMPLEX"/>
    <property type="match status" value="1"/>
</dbReference>
<feature type="compositionally biased region" description="Basic and acidic residues" evidence="4">
    <location>
        <begin position="164"/>
        <end position="190"/>
    </location>
</feature>
<dbReference type="HOGENOM" id="CLU_108953_3_0_6"/>
<dbReference type="CDD" id="cd09294">
    <property type="entry name" value="SmpB"/>
    <property type="match status" value="1"/>
</dbReference>
<keyword evidence="2 3" id="KW-0694">RNA-binding</keyword>
<dbReference type="GO" id="GO:0070930">
    <property type="term" value="P:trans-translation-dependent protein tagging"/>
    <property type="evidence" value="ECO:0007669"/>
    <property type="project" value="TreeGrafter"/>
</dbReference>
<proteinExistence type="inferred from homology"/>
<dbReference type="Gene3D" id="2.40.280.10">
    <property type="match status" value="1"/>
</dbReference>
<evidence type="ECO:0000256" key="2">
    <source>
        <dbReference type="ARBA" id="ARBA00022884"/>
    </source>
</evidence>
<comment type="similarity">
    <text evidence="3">Belongs to the SmpB family.</text>
</comment>
<evidence type="ECO:0000256" key="3">
    <source>
        <dbReference type="HAMAP-Rule" id="MF_00023"/>
    </source>
</evidence>
<gene>
    <name evidence="3" type="primary">smpB</name>
    <name evidence="5" type="ORF">TOL_2747</name>
</gene>
<comment type="function">
    <text evidence="3">Required for rescue of stalled ribosomes mediated by trans-translation. Binds to transfer-messenger RNA (tmRNA), required for stable association of tmRNA with ribosomes. tmRNA and SmpB together mimic tRNA shape, replacing the anticodon stem-loop with SmpB. tmRNA is encoded by the ssrA gene; the 2 termini fold to resemble tRNA(Ala) and it encodes a 'tag peptide', a short internal open reading frame. During trans-translation Ala-aminoacylated tmRNA acts like a tRNA, entering the A-site of stalled ribosomes, displacing the stalled mRNA. The ribosome then switches to translate the ORF on the tmRNA; the nascent peptide is terminated with the 'tag peptide' encoded by the tmRNA and targeted for degradation. The ribosome is freed to recommence translation, which seems to be the essential function of trans-translation.</text>
</comment>
<dbReference type="GO" id="GO:0003723">
    <property type="term" value="F:RNA binding"/>
    <property type="evidence" value="ECO:0007669"/>
    <property type="project" value="UniProtKB-UniRule"/>
</dbReference>
<dbReference type="NCBIfam" id="NF003843">
    <property type="entry name" value="PRK05422.1"/>
    <property type="match status" value="1"/>
</dbReference>
<protein>
    <recommendedName>
        <fullName evidence="3">SsrA-binding protein</fullName>
    </recommendedName>
    <alternativeName>
        <fullName evidence="3">Small protein B</fullName>
    </alternativeName>
</protein>
<feature type="region of interest" description="Disordered" evidence="4">
    <location>
        <begin position="161"/>
        <end position="190"/>
    </location>
</feature>
<dbReference type="GO" id="GO:0070929">
    <property type="term" value="P:trans-translation"/>
    <property type="evidence" value="ECO:0007669"/>
    <property type="project" value="UniProtKB-UniRule"/>
</dbReference>
<evidence type="ECO:0000256" key="4">
    <source>
        <dbReference type="SAM" id="MobiDB-lite"/>
    </source>
</evidence>
<dbReference type="NCBIfam" id="TIGR00086">
    <property type="entry name" value="smpB"/>
    <property type="match status" value="1"/>
</dbReference>
<dbReference type="HAMAP" id="MF_00023">
    <property type="entry name" value="SmpB"/>
    <property type="match status" value="1"/>
</dbReference>
<comment type="subcellular location">
    <subcellularLocation>
        <location evidence="3">Cytoplasm</location>
    </subcellularLocation>
    <text evidence="3">The tmRNA-SmpB complex associates with stalled 70S ribosomes.</text>
</comment>
<keyword evidence="1 3" id="KW-0963">Cytoplasm</keyword>
<evidence type="ECO:0000313" key="5">
    <source>
        <dbReference type="EMBL" id="CCU73144.1"/>
    </source>
</evidence>
<dbReference type="eggNOG" id="COG0691">
    <property type="taxonomic scope" value="Bacteria"/>
</dbReference>
<dbReference type="KEGG" id="tol:TOL_2747"/>